<evidence type="ECO:0000313" key="6">
    <source>
        <dbReference type="EMBL" id="KIC67230.1"/>
    </source>
</evidence>
<dbReference type="GO" id="GO:0003723">
    <property type="term" value="F:RNA binding"/>
    <property type="evidence" value="ECO:0007669"/>
    <property type="project" value="InterPro"/>
</dbReference>
<dbReference type="InterPro" id="IPR011006">
    <property type="entry name" value="CheY-like_superfamily"/>
</dbReference>
<dbReference type="SUPFAM" id="SSF55781">
    <property type="entry name" value="GAF domain-like"/>
    <property type="match status" value="1"/>
</dbReference>
<gene>
    <name evidence="6" type="ORF">RM50_08855</name>
</gene>
<comment type="caution">
    <text evidence="6">The sequence shown here is derived from an EMBL/GenBank/DDBJ whole genome shotgun (WGS) entry which is preliminary data.</text>
</comment>
<protein>
    <submittedName>
        <fullName evidence="6">Histidine kinase</fullName>
    </submittedName>
</protein>
<dbReference type="InterPro" id="IPR029016">
    <property type="entry name" value="GAF-like_dom_sf"/>
</dbReference>
<evidence type="ECO:0000256" key="3">
    <source>
        <dbReference type="ARBA" id="ARBA00023015"/>
    </source>
</evidence>
<dbReference type="InterPro" id="IPR003018">
    <property type="entry name" value="GAF"/>
</dbReference>
<reference evidence="6 7" key="1">
    <citation type="submission" date="2014-12" db="EMBL/GenBank/DDBJ databases">
        <title>Genome sequencing of Arthrobacter phenanthrenivorans SWC37.</title>
        <authorList>
            <person name="Tan P.W."/>
            <person name="Chan K.-G."/>
        </authorList>
    </citation>
    <scope>NUCLEOTIDE SEQUENCE [LARGE SCALE GENOMIC DNA]</scope>
    <source>
        <strain evidence="6 7">SWC37</strain>
    </source>
</reference>
<keyword evidence="3" id="KW-0805">Transcription regulation</keyword>
<dbReference type="PIRSF" id="PIRSF036625">
    <property type="entry name" value="GAF_ANTAR"/>
    <property type="match status" value="1"/>
</dbReference>
<dbReference type="Proteomes" id="UP000031196">
    <property type="component" value="Unassembled WGS sequence"/>
</dbReference>
<dbReference type="Gene3D" id="1.10.10.10">
    <property type="entry name" value="Winged helix-like DNA-binding domain superfamily/Winged helix DNA-binding domain"/>
    <property type="match status" value="1"/>
</dbReference>
<dbReference type="InterPro" id="IPR036388">
    <property type="entry name" value="WH-like_DNA-bd_sf"/>
</dbReference>
<dbReference type="InterPro" id="IPR005561">
    <property type="entry name" value="ANTAR"/>
</dbReference>
<evidence type="ECO:0000256" key="2">
    <source>
        <dbReference type="ARBA" id="ARBA00022777"/>
    </source>
</evidence>
<accession>A0A0B4DS41</accession>
<keyword evidence="4" id="KW-0804">Transcription</keyword>
<dbReference type="SMART" id="SM00065">
    <property type="entry name" value="GAF"/>
    <property type="match status" value="1"/>
</dbReference>
<dbReference type="Pfam" id="PF13185">
    <property type="entry name" value="GAF_2"/>
    <property type="match status" value="1"/>
</dbReference>
<evidence type="ECO:0000259" key="5">
    <source>
        <dbReference type="PROSITE" id="PS50921"/>
    </source>
</evidence>
<dbReference type="SMART" id="SM01012">
    <property type="entry name" value="ANTAR"/>
    <property type="match status" value="1"/>
</dbReference>
<dbReference type="PROSITE" id="PS50921">
    <property type="entry name" value="ANTAR"/>
    <property type="match status" value="1"/>
</dbReference>
<dbReference type="InterPro" id="IPR012074">
    <property type="entry name" value="GAF_ANTAR"/>
</dbReference>
<dbReference type="GO" id="GO:0016301">
    <property type="term" value="F:kinase activity"/>
    <property type="evidence" value="ECO:0007669"/>
    <property type="project" value="UniProtKB-KW"/>
</dbReference>
<dbReference type="AlphaFoldDB" id="A0A0B4DS41"/>
<feature type="domain" description="ANTAR" evidence="5">
    <location>
        <begin position="169"/>
        <end position="230"/>
    </location>
</feature>
<sequence>MGTPKSDDQFLQLHDLISGSSNVADFLTELSTVAASTLSDAAGVLIECGVTLRRRKRSATIAGSSERAALLDKLEQALGDGPCITALNAMKPVVLPDVETDTRWPDYQKVLAENGCRSVLGVPLALDENQSAALNFFAAEPHVFAPNVISRAEGFADLAGRALRLALRIADAQTLADDLRAAMANRTTIDLACGVIMAQNRCSQEEAMALLAKASSHRNQKLRDLAAGVLGRVSDGPVTTHFDP</sequence>
<dbReference type="EMBL" id="JWTB01000016">
    <property type="protein sequence ID" value="KIC67230.1"/>
    <property type="molecule type" value="Genomic_DNA"/>
</dbReference>
<dbReference type="Pfam" id="PF03861">
    <property type="entry name" value="ANTAR"/>
    <property type="match status" value="1"/>
</dbReference>
<dbReference type="SUPFAM" id="SSF52172">
    <property type="entry name" value="CheY-like"/>
    <property type="match status" value="1"/>
</dbReference>
<name>A0A0B4DS41_PSEPS</name>
<dbReference type="Gene3D" id="3.30.450.40">
    <property type="match status" value="1"/>
</dbReference>
<evidence type="ECO:0000256" key="1">
    <source>
        <dbReference type="ARBA" id="ARBA00022679"/>
    </source>
</evidence>
<proteinExistence type="predicted"/>
<dbReference type="RefSeq" id="WP_043451924.1">
    <property type="nucleotide sequence ID" value="NZ_JBFBKS010000015.1"/>
</dbReference>
<organism evidence="6 7">
    <name type="scientific">Pseudarthrobacter phenanthrenivorans</name>
    <name type="common">Arthrobacter phenanthrenivorans</name>
    <dbReference type="NCBI Taxonomy" id="361575"/>
    <lineage>
        <taxon>Bacteria</taxon>
        <taxon>Bacillati</taxon>
        <taxon>Actinomycetota</taxon>
        <taxon>Actinomycetes</taxon>
        <taxon>Micrococcales</taxon>
        <taxon>Micrococcaceae</taxon>
        <taxon>Pseudarthrobacter</taxon>
    </lineage>
</organism>
<keyword evidence="1" id="KW-0808">Transferase</keyword>
<keyword evidence="2 6" id="KW-0418">Kinase</keyword>
<evidence type="ECO:0000313" key="7">
    <source>
        <dbReference type="Proteomes" id="UP000031196"/>
    </source>
</evidence>
<evidence type="ECO:0000256" key="4">
    <source>
        <dbReference type="ARBA" id="ARBA00023163"/>
    </source>
</evidence>
<dbReference type="OrthoDB" id="3820533at2"/>